<dbReference type="GO" id="GO:0006606">
    <property type="term" value="P:protein import into nucleus"/>
    <property type="evidence" value="ECO:0007669"/>
    <property type="project" value="TreeGrafter"/>
</dbReference>
<dbReference type="Gene3D" id="1.10.10.2360">
    <property type="match status" value="1"/>
</dbReference>
<dbReference type="GO" id="GO:0008139">
    <property type="term" value="F:nuclear localization sequence binding"/>
    <property type="evidence" value="ECO:0007669"/>
    <property type="project" value="TreeGrafter"/>
</dbReference>
<dbReference type="AlphaFoldDB" id="A0AAW1HHF8"/>
<dbReference type="InterPro" id="IPR037665">
    <property type="entry name" value="Nucleoporin_S59-like"/>
</dbReference>
<keyword evidence="2" id="KW-1185">Reference proteome</keyword>
<gene>
    <name evidence="1" type="ORF">RND81_11G029500</name>
</gene>
<comment type="caution">
    <text evidence="1">The sequence shown here is derived from an EMBL/GenBank/DDBJ whole genome shotgun (WGS) entry which is preliminary data.</text>
</comment>
<dbReference type="EMBL" id="JBDFQZ010000011">
    <property type="protein sequence ID" value="KAK9675766.1"/>
    <property type="molecule type" value="Genomic_DNA"/>
</dbReference>
<dbReference type="PANTHER" id="PTHR23198:SF6">
    <property type="entry name" value="NUCLEAR PORE COMPLEX PROTEIN NUP98-NUP96"/>
    <property type="match status" value="1"/>
</dbReference>
<proteinExistence type="predicted"/>
<evidence type="ECO:0000313" key="1">
    <source>
        <dbReference type="EMBL" id="KAK9675766.1"/>
    </source>
</evidence>
<dbReference type="GO" id="GO:0006405">
    <property type="term" value="P:RNA export from nucleus"/>
    <property type="evidence" value="ECO:0007669"/>
    <property type="project" value="TreeGrafter"/>
</dbReference>
<accession>A0AAW1HHF8</accession>
<dbReference type="GO" id="GO:0003723">
    <property type="term" value="F:RNA binding"/>
    <property type="evidence" value="ECO:0007669"/>
    <property type="project" value="TreeGrafter"/>
</dbReference>
<dbReference type="GO" id="GO:0034398">
    <property type="term" value="P:telomere tethering at nuclear periphery"/>
    <property type="evidence" value="ECO:0007669"/>
    <property type="project" value="TreeGrafter"/>
</dbReference>
<dbReference type="Proteomes" id="UP001443914">
    <property type="component" value="Unassembled WGS sequence"/>
</dbReference>
<evidence type="ECO:0000313" key="2">
    <source>
        <dbReference type="Proteomes" id="UP001443914"/>
    </source>
</evidence>
<dbReference type="PANTHER" id="PTHR23198">
    <property type="entry name" value="NUCLEOPORIN"/>
    <property type="match status" value="1"/>
</dbReference>
<protein>
    <submittedName>
        <fullName evidence="1">Uncharacterized protein</fullName>
    </submittedName>
</protein>
<organism evidence="1 2">
    <name type="scientific">Saponaria officinalis</name>
    <name type="common">Common soapwort</name>
    <name type="synonym">Lychnis saponaria</name>
    <dbReference type="NCBI Taxonomy" id="3572"/>
    <lineage>
        <taxon>Eukaryota</taxon>
        <taxon>Viridiplantae</taxon>
        <taxon>Streptophyta</taxon>
        <taxon>Embryophyta</taxon>
        <taxon>Tracheophyta</taxon>
        <taxon>Spermatophyta</taxon>
        <taxon>Magnoliopsida</taxon>
        <taxon>eudicotyledons</taxon>
        <taxon>Gunneridae</taxon>
        <taxon>Pentapetalae</taxon>
        <taxon>Caryophyllales</taxon>
        <taxon>Caryophyllaceae</taxon>
        <taxon>Caryophylleae</taxon>
        <taxon>Saponaria</taxon>
    </lineage>
</organism>
<name>A0AAW1HHF8_SAPOF</name>
<dbReference type="GO" id="GO:0017056">
    <property type="term" value="F:structural constituent of nuclear pore"/>
    <property type="evidence" value="ECO:0007669"/>
    <property type="project" value="TreeGrafter"/>
</dbReference>
<sequence length="149" mass="16568">MPIYESKCHEELRWEDYELKLKGNSGSPNLYNTVSIRTSSSSFSSQISASALVIPFNITSTSMQNLFFHISARSLNSTPSNIMTPAFNQPLLLFPRNSFPSLAPSSNSTPSSTTTPAFTHASSRFWLRKEITVPNDYIIVSNILNIVCI</sequence>
<dbReference type="GO" id="GO:0000973">
    <property type="term" value="P:post-transcriptional tethering of RNA polymerase II gene DNA at nuclear periphery"/>
    <property type="evidence" value="ECO:0007669"/>
    <property type="project" value="TreeGrafter"/>
</dbReference>
<reference evidence="1" key="1">
    <citation type="submission" date="2024-03" db="EMBL/GenBank/DDBJ databases">
        <title>WGS assembly of Saponaria officinalis var. Norfolk2.</title>
        <authorList>
            <person name="Jenkins J."/>
            <person name="Shu S."/>
            <person name="Grimwood J."/>
            <person name="Barry K."/>
            <person name="Goodstein D."/>
            <person name="Schmutz J."/>
            <person name="Leebens-Mack J."/>
            <person name="Osbourn A."/>
        </authorList>
    </citation>
    <scope>NUCLEOTIDE SEQUENCE [LARGE SCALE GENOMIC DNA]</scope>
    <source>
        <strain evidence="1">JIC</strain>
    </source>
</reference>
<dbReference type="GO" id="GO:0044614">
    <property type="term" value="C:nuclear pore cytoplasmic filaments"/>
    <property type="evidence" value="ECO:0007669"/>
    <property type="project" value="TreeGrafter"/>
</dbReference>